<evidence type="ECO:0000313" key="2">
    <source>
        <dbReference type="EMBL" id="CAA9245375.1"/>
    </source>
</evidence>
<feature type="transmembrane region" description="Helical" evidence="1">
    <location>
        <begin position="49"/>
        <end position="68"/>
    </location>
</feature>
<sequence length="296" mass="31864">MARWGVVEPETKNNLRDGGLARQLLLIPEAPVLLALLLIGWAYGFPPAVSVLAALTITVFILRLLLIASASRQLDRGRYGHAERLSGAALRIYPWSADALLLRAQGCVLRGDDTQAEELLRRALDLAPDSPMVHSALAGVLIERGHFAAAREHAGIAFRQAAGTPYAVQHLAWLALHVDGEPISALRVLSTVDPEKLQPALAAPLLVALAETQLARGAVQPARASVGKIDLMLDQCPIPQQAELCYQIGRLKAMFGGESRAYFRRSVALDPSGRYAHSAWRAAMDADDIPTTLVAS</sequence>
<keyword evidence="1" id="KW-1133">Transmembrane helix</keyword>
<dbReference type="Pfam" id="PF14559">
    <property type="entry name" value="TPR_19"/>
    <property type="match status" value="1"/>
</dbReference>
<dbReference type="InterPro" id="IPR011990">
    <property type="entry name" value="TPR-like_helical_dom_sf"/>
</dbReference>
<feature type="transmembrane region" description="Helical" evidence="1">
    <location>
        <begin position="24"/>
        <end position="43"/>
    </location>
</feature>
<dbReference type="SUPFAM" id="SSF48452">
    <property type="entry name" value="TPR-like"/>
    <property type="match status" value="1"/>
</dbReference>
<proteinExistence type="predicted"/>
<accession>A0A6J4I8Z1</accession>
<evidence type="ECO:0000256" key="1">
    <source>
        <dbReference type="SAM" id="Phobius"/>
    </source>
</evidence>
<dbReference type="Gene3D" id="1.25.40.10">
    <property type="entry name" value="Tetratricopeptide repeat domain"/>
    <property type="match status" value="1"/>
</dbReference>
<keyword evidence="1" id="KW-0472">Membrane</keyword>
<keyword evidence="1" id="KW-0812">Transmembrane</keyword>
<organism evidence="2">
    <name type="scientific">uncultured Chloroflexia bacterium</name>
    <dbReference type="NCBI Taxonomy" id="1672391"/>
    <lineage>
        <taxon>Bacteria</taxon>
        <taxon>Bacillati</taxon>
        <taxon>Chloroflexota</taxon>
        <taxon>Chloroflexia</taxon>
        <taxon>environmental samples</taxon>
    </lineage>
</organism>
<protein>
    <submittedName>
        <fullName evidence="2">Uncharacterized protein</fullName>
    </submittedName>
</protein>
<reference evidence="2" key="1">
    <citation type="submission" date="2020-02" db="EMBL/GenBank/DDBJ databases">
        <authorList>
            <person name="Meier V. D."/>
        </authorList>
    </citation>
    <scope>NUCLEOTIDE SEQUENCE</scope>
    <source>
        <strain evidence="2">AVDCRST_MAG26</strain>
    </source>
</reference>
<name>A0A6J4I8Z1_9CHLR</name>
<gene>
    <name evidence="2" type="ORF">AVDCRST_MAG26-1638</name>
</gene>
<dbReference type="AlphaFoldDB" id="A0A6J4I8Z1"/>
<dbReference type="EMBL" id="CADCTK010000376">
    <property type="protein sequence ID" value="CAA9245375.1"/>
    <property type="molecule type" value="Genomic_DNA"/>
</dbReference>